<evidence type="ECO:0000256" key="4">
    <source>
        <dbReference type="ARBA" id="ARBA00022840"/>
    </source>
</evidence>
<evidence type="ECO:0000256" key="6">
    <source>
        <dbReference type="ARBA" id="ARBA00023136"/>
    </source>
</evidence>
<dbReference type="InterPro" id="IPR047641">
    <property type="entry name" value="ABC_transpr_MalK/UgpC-like"/>
</dbReference>
<keyword evidence="10" id="KW-1185">Reference proteome</keyword>
<keyword evidence="4 9" id="KW-0067">ATP-binding</keyword>
<dbReference type="Proteomes" id="UP000663801">
    <property type="component" value="Unassembled WGS sequence"/>
</dbReference>
<name>A0A938YFK8_9ACTN</name>
<sequence>MATLTVSGLNKTYGKKQALHDVDLDIADGEFFVMLGPSGAGKTTTLKSIAGLQEIDSGTVTIAGRDMTGVEPYRRNVGMAFESYALYPQRTVSENLASPLKSKRLGTFSAQDQKDRIDAVTTTLGINHLLSRLPRELSNGQRQRVALGRVLVRPADVYLLDEPLSHLDAKLRAAMRAELKRLGQMSNTTTVYVTHDYQEALSLGDRIGVLKEGRLVQVGTPADVWLRPVDSFVARALGQPEMNLLPARVDGGALVAGDGAVRIPLTGGDLAVRPGDDVRLGIRPGDVRATVDEEPADGRVTMAGRVELAERLGRQIELSVRVGDANLIVLSDGAHPFAEGDRVALSVATAKVHVFAGSAGNTAEAITDDTARLGAADGTAHRGPAHAPPAGRAASTTAPSTVPGVSNGR</sequence>
<dbReference type="Gene3D" id="2.40.50.140">
    <property type="entry name" value="Nucleic acid-binding proteins"/>
    <property type="match status" value="1"/>
</dbReference>
<dbReference type="InterPro" id="IPR008995">
    <property type="entry name" value="Mo/tungstate-bd_C_term_dom"/>
</dbReference>
<keyword evidence="5" id="KW-1278">Translocase</keyword>
<dbReference type="SMART" id="SM00382">
    <property type="entry name" value="AAA"/>
    <property type="match status" value="1"/>
</dbReference>
<organism evidence="9 10">
    <name type="scientific">Nakamurella flavida</name>
    <dbReference type="NCBI Taxonomy" id="363630"/>
    <lineage>
        <taxon>Bacteria</taxon>
        <taxon>Bacillati</taxon>
        <taxon>Actinomycetota</taxon>
        <taxon>Actinomycetes</taxon>
        <taxon>Nakamurellales</taxon>
        <taxon>Nakamurellaceae</taxon>
        <taxon>Nakamurella</taxon>
    </lineage>
</organism>
<feature type="domain" description="ABC transporter" evidence="8">
    <location>
        <begin position="4"/>
        <end position="237"/>
    </location>
</feature>
<keyword evidence="6" id="KW-0472">Membrane</keyword>
<evidence type="ECO:0000313" key="10">
    <source>
        <dbReference type="Proteomes" id="UP000663801"/>
    </source>
</evidence>
<protein>
    <submittedName>
        <fullName evidence="9">ABC transporter ATP-binding protein</fullName>
    </submittedName>
</protein>
<dbReference type="SUPFAM" id="SSF52540">
    <property type="entry name" value="P-loop containing nucleoside triphosphate hydrolases"/>
    <property type="match status" value="1"/>
</dbReference>
<evidence type="ECO:0000256" key="3">
    <source>
        <dbReference type="ARBA" id="ARBA00022741"/>
    </source>
</evidence>
<dbReference type="InterPro" id="IPR003439">
    <property type="entry name" value="ABC_transporter-like_ATP-bd"/>
</dbReference>
<proteinExistence type="predicted"/>
<dbReference type="PANTHER" id="PTHR43875">
    <property type="entry name" value="MALTODEXTRIN IMPORT ATP-BINDING PROTEIN MSMX"/>
    <property type="match status" value="1"/>
</dbReference>
<dbReference type="InterPro" id="IPR027417">
    <property type="entry name" value="P-loop_NTPase"/>
</dbReference>
<keyword evidence="3" id="KW-0547">Nucleotide-binding</keyword>
<evidence type="ECO:0000256" key="2">
    <source>
        <dbReference type="ARBA" id="ARBA00022475"/>
    </source>
</evidence>
<keyword evidence="1" id="KW-0813">Transport</keyword>
<dbReference type="PANTHER" id="PTHR43875:SF15">
    <property type="entry name" value="TREHALOSE IMPORT ATP-BINDING PROTEIN SUGC"/>
    <property type="match status" value="1"/>
</dbReference>
<keyword evidence="2" id="KW-1003">Cell membrane</keyword>
<accession>A0A938YFK8</accession>
<dbReference type="Pfam" id="PF08402">
    <property type="entry name" value="TOBE_2"/>
    <property type="match status" value="1"/>
</dbReference>
<dbReference type="SUPFAM" id="SSF50331">
    <property type="entry name" value="MOP-like"/>
    <property type="match status" value="1"/>
</dbReference>
<feature type="compositionally biased region" description="Polar residues" evidence="7">
    <location>
        <begin position="395"/>
        <end position="409"/>
    </location>
</feature>
<evidence type="ECO:0000256" key="1">
    <source>
        <dbReference type="ARBA" id="ARBA00022448"/>
    </source>
</evidence>
<dbReference type="Gene3D" id="3.40.50.300">
    <property type="entry name" value="P-loop containing nucleotide triphosphate hydrolases"/>
    <property type="match status" value="1"/>
</dbReference>
<dbReference type="GO" id="GO:0140359">
    <property type="term" value="F:ABC-type transporter activity"/>
    <property type="evidence" value="ECO:0007669"/>
    <property type="project" value="UniProtKB-ARBA"/>
</dbReference>
<reference evidence="9" key="1">
    <citation type="submission" date="2021-01" db="EMBL/GenBank/DDBJ databases">
        <title>KCTC 19127 draft genome.</title>
        <authorList>
            <person name="An D."/>
        </authorList>
    </citation>
    <scope>NUCLEOTIDE SEQUENCE</scope>
    <source>
        <strain evidence="9">KCTC 19127</strain>
    </source>
</reference>
<feature type="region of interest" description="Disordered" evidence="7">
    <location>
        <begin position="375"/>
        <end position="409"/>
    </location>
</feature>
<dbReference type="Gene3D" id="2.40.50.100">
    <property type="match status" value="1"/>
</dbReference>
<dbReference type="InterPro" id="IPR013611">
    <property type="entry name" value="Transp-assoc_OB_typ2"/>
</dbReference>
<dbReference type="EMBL" id="JAERWL010000008">
    <property type="protein sequence ID" value="MBM9476766.1"/>
    <property type="molecule type" value="Genomic_DNA"/>
</dbReference>
<dbReference type="GO" id="GO:0055052">
    <property type="term" value="C:ATP-binding cassette (ABC) transporter complex, substrate-binding subunit-containing"/>
    <property type="evidence" value="ECO:0007669"/>
    <property type="project" value="TreeGrafter"/>
</dbReference>
<dbReference type="PROSITE" id="PS50893">
    <property type="entry name" value="ABC_TRANSPORTER_2"/>
    <property type="match status" value="1"/>
</dbReference>
<dbReference type="AlphaFoldDB" id="A0A938YFK8"/>
<evidence type="ECO:0000259" key="8">
    <source>
        <dbReference type="PROSITE" id="PS50893"/>
    </source>
</evidence>
<dbReference type="InterPro" id="IPR003593">
    <property type="entry name" value="AAA+_ATPase"/>
</dbReference>
<evidence type="ECO:0000256" key="7">
    <source>
        <dbReference type="SAM" id="MobiDB-lite"/>
    </source>
</evidence>
<comment type="caution">
    <text evidence="9">The sequence shown here is derived from an EMBL/GenBank/DDBJ whole genome shotgun (WGS) entry which is preliminary data.</text>
</comment>
<dbReference type="GO" id="GO:0005524">
    <property type="term" value="F:ATP binding"/>
    <property type="evidence" value="ECO:0007669"/>
    <property type="project" value="UniProtKB-KW"/>
</dbReference>
<dbReference type="FunFam" id="3.40.50.300:FF:000042">
    <property type="entry name" value="Maltose/maltodextrin ABC transporter, ATP-binding protein"/>
    <property type="match status" value="1"/>
</dbReference>
<dbReference type="Pfam" id="PF00005">
    <property type="entry name" value="ABC_tran"/>
    <property type="match status" value="1"/>
</dbReference>
<evidence type="ECO:0000313" key="9">
    <source>
        <dbReference type="EMBL" id="MBM9476766.1"/>
    </source>
</evidence>
<dbReference type="InterPro" id="IPR012340">
    <property type="entry name" value="NA-bd_OB-fold"/>
</dbReference>
<gene>
    <name evidence="9" type="ORF">JL107_09945</name>
</gene>
<dbReference type="RefSeq" id="WP_205256871.1">
    <property type="nucleotide sequence ID" value="NZ_BAAAPV010000004.1"/>
</dbReference>
<dbReference type="GO" id="GO:0016887">
    <property type="term" value="F:ATP hydrolysis activity"/>
    <property type="evidence" value="ECO:0007669"/>
    <property type="project" value="InterPro"/>
</dbReference>
<evidence type="ECO:0000256" key="5">
    <source>
        <dbReference type="ARBA" id="ARBA00022967"/>
    </source>
</evidence>